<dbReference type="PANTHER" id="PTHR11315:SF0">
    <property type="entry name" value="FOLATE GAMMA-GLUTAMYL HYDROLASE"/>
    <property type="match status" value="1"/>
</dbReference>
<comment type="similarity">
    <text evidence="2">Belongs to the peptidase C26 family.</text>
</comment>
<dbReference type="PANTHER" id="PTHR11315">
    <property type="entry name" value="PROTEASE FAMILY C26 GAMMA-GLUTAMYL HYDROLASE"/>
    <property type="match status" value="1"/>
</dbReference>
<evidence type="ECO:0000256" key="7">
    <source>
        <dbReference type="ARBA" id="ARBA00051589"/>
    </source>
</evidence>
<dbReference type="PROSITE" id="PS51275">
    <property type="entry name" value="PEPTIDASE_C26_GGH"/>
    <property type="match status" value="1"/>
</dbReference>
<evidence type="ECO:0000256" key="5">
    <source>
        <dbReference type="ARBA" id="ARBA00022729"/>
    </source>
</evidence>
<sequence>MHARFLCNSSADNYSDNLNEAETSHLNSSSSSSSSSAASSSSSAALNSRYTEVVMNYLWVPLLISLTNCLNSVKAAADQTIQLPGEDESNGVVRSVGGGSCIAPDSSLYYRPVIGILTHPGDGASGRLNNDKNASYIAASYVKFVESAGARVIPLIYNEPQDILYEKLNLVNGVLFTGGWAKTGLYREVVEGIFQRVLKRNDAGDHFPLLAICLGFELLSMIISKDSNILEKFSAQDHASTLQFIKPTNIEGTVFQRFPPELLQKLTTDCLAMQNHQYGVSPETFQQNSALCSFFRVLTTCTDEDNQEYVSTVQARDYPITAVQWHPEKNAFEWGYPTIPHSEDAIQVTQHVANYFISETRKSLNRPPTRKILDNLIYNYNPTYCGKAGRGYDEVYIFSRL</sequence>
<accession>A0AA41SE49</accession>
<dbReference type="GO" id="GO:0046900">
    <property type="term" value="P:tetrahydrofolylpolyglutamate metabolic process"/>
    <property type="evidence" value="ECO:0007669"/>
    <property type="project" value="TreeGrafter"/>
</dbReference>
<feature type="active site" description="Proton donor" evidence="8">
    <location>
        <position position="326"/>
    </location>
</feature>
<name>A0AA41SE49_PAPNU</name>
<gene>
    <name evidence="10" type="ORF">MKW94_016147</name>
</gene>
<evidence type="ECO:0000256" key="8">
    <source>
        <dbReference type="PIRSR" id="PIRSR615527-1"/>
    </source>
</evidence>
<comment type="subcellular location">
    <subcellularLocation>
        <location evidence="1">Secreted</location>
        <location evidence="1">Extracellular space</location>
    </subcellularLocation>
</comment>
<evidence type="ECO:0000256" key="2">
    <source>
        <dbReference type="ARBA" id="ARBA00011083"/>
    </source>
</evidence>
<dbReference type="EMBL" id="JAJJMA010150558">
    <property type="protein sequence ID" value="MCL7034842.1"/>
    <property type="molecule type" value="Genomic_DNA"/>
</dbReference>
<keyword evidence="11" id="KW-1185">Reference proteome</keyword>
<dbReference type="AlphaFoldDB" id="A0AA41SE49"/>
<evidence type="ECO:0000256" key="9">
    <source>
        <dbReference type="PROSITE-ProRule" id="PRU00607"/>
    </source>
</evidence>
<protein>
    <recommendedName>
        <fullName evidence="3 9">folate gamma-glutamyl hydrolase</fullName>
        <ecNumber evidence="3 9">3.4.19.9</ecNumber>
    </recommendedName>
</protein>
<proteinExistence type="inferred from homology"/>
<dbReference type="InterPro" id="IPR011697">
    <property type="entry name" value="Peptidase_C26"/>
</dbReference>
<dbReference type="SUPFAM" id="SSF52317">
    <property type="entry name" value="Class I glutamine amidotransferase-like"/>
    <property type="match status" value="1"/>
</dbReference>
<evidence type="ECO:0000256" key="4">
    <source>
        <dbReference type="ARBA" id="ARBA00022525"/>
    </source>
</evidence>
<dbReference type="Pfam" id="PF07722">
    <property type="entry name" value="Peptidase_C26"/>
    <property type="match status" value="1"/>
</dbReference>
<dbReference type="Gene3D" id="3.40.50.880">
    <property type="match status" value="1"/>
</dbReference>
<keyword evidence="6 9" id="KW-0378">Hydrolase</keyword>
<evidence type="ECO:0000313" key="10">
    <source>
        <dbReference type="EMBL" id="MCL7034842.1"/>
    </source>
</evidence>
<dbReference type="InterPro" id="IPR029062">
    <property type="entry name" value="Class_I_gatase-like"/>
</dbReference>
<organism evidence="10 11">
    <name type="scientific">Papaver nudicaule</name>
    <name type="common">Iceland poppy</name>
    <dbReference type="NCBI Taxonomy" id="74823"/>
    <lineage>
        <taxon>Eukaryota</taxon>
        <taxon>Viridiplantae</taxon>
        <taxon>Streptophyta</taxon>
        <taxon>Embryophyta</taxon>
        <taxon>Tracheophyta</taxon>
        <taxon>Spermatophyta</taxon>
        <taxon>Magnoliopsida</taxon>
        <taxon>Ranunculales</taxon>
        <taxon>Papaveraceae</taxon>
        <taxon>Papaveroideae</taxon>
        <taxon>Papaver</taxon>
    </lineage>
</organism>
<keyword evidence="4" id="KW-0964">Secreted</keyword>
<dbReference type="GO" id="GO:0005576">
    <property type="term" value="C:extracellular region"/>
    <property type="evidence" value="ECO:0007669"/>
    <property type="project" value="UniProtKB-SubCell"/>
</dbReference>
<dbReference type="Proteomes" id="UP001177140">
    <property type="component" value="Unassembled WGS sequence"/>
</dbReference>
<comment type="catalytic activity">
    <reaction evidence="7 9">
        <text>(6S)-5,6,7,8-tetrahydrofolyl-(gamma-L-Glu)(n) + (n-1) H2O = (6S)-5,6,7,8-tetrahydrofolate + (n-1) L-glutamate</text>
        <dbReference type="Rhea" id="RHEA:56784"/>
        <dbReference type="Rhea" id="RHEA-COMP:14738"/>
        <dbReference type="ChEBI" id="CHEBI:15377"/>
        <dbReference type="ChEBI" id="CHEBI:29985"/>
        <dbReference type="ChEBI" id="CHEBI:57453"/>
        <dbReference type="ChEBI" id="CHEBI:141005"/>
        <dbReference type="EC" id="3.4.19.9"/>
    </reaction>
</comment>
<reference evidence="10" key="1">
    <citation type="submission" date="2022-03" db="EMBL/GenBank/DDBJ databases">
        <title>A functionally conserved STORR gene fusion in Papaver species that diverged 16.8 million years ago.</title>
        <authorList>
            <person name="Catania T."/>
        </authorList>
    </citation>
    <scope>NUCLEOTIDE SEQUENCE</scope>
    <source>
        <strain evidence="10">S-191538</strain>
    </source>
</reference>
<dbReference type="InterPro" id="IPR015527">
    <property type="entry name" value="Pept_C26_g-glut_hydrolase"/>
</dbReference>
<evidence type="ECO:0000256" key="1">
    <source>
        <dbReference type="ARBA" id="ARBA00004239"/>
    </source>
</evidence>
<feature type="active site" evidence="9">
    <location>
        <position position="326"/>
    </location>
</feature>
<keyword evidence="5" id="KW-0732">Signal</keyword>
<dbReference type="EC" id="3.4.19.9" evidence="3 9"/>
<dbReference type="GO" id="GO:0034722">
    <property type="term" value="F:gamma-glutamyl-peptidase activity"/>
    <property type="evidence" value="ECO:0007669"/>
    <property type="project" value="UniProtKB-UniRule"/>
</dbReference>
<evidence type="ECO:0000256" key="6">
    <source>
        <dbReference type="ARBA" id="ARBA00022801"/>
    </source>
</evidence>
<comment type="caution">
    <text evidence="10">The sequence shown here is derived from an EMBL/GenBank/DDBJ whole genome shotgun (WGS) entry which is preliminary data.</text>
</comment>
<evidence type="ECO:0000256" key="3">
    <source>
        <dbReference type="ARBA" id="ARBA00012886"/>
    </source>
</evidence>
<dbReference type="PROSITE" id="PS51273">
    <property type="entry name" value="GATASE_TYPE_1"/>
    <property type="match status" value="1"/>
</dbReference>
<dbReference type="GO" id="GO:0005773">
    <property type="term" value="C:vacuole"/>
    <property type="evidence" value="ECO:0007669"/>
    <property type="project" value="TreeGrafter"/>
</dbReference>
<dbReference type="FunFam" id="3.40.50.880:FF:000024">
    <property type="entry name" value="Folate gamma-glutamyl hydrolase"/>
    <property type="match status" value="1"/>
</dbReference>
<feature type="active site" description="Nucleophile" evidence="8 9">
    <location>
        <position position="213"/>
    </location>
</feature>
<evidence type="ECO:0000313" key="11">
    <source>
        <dbReference type="Proteomes" id="UP001177140"/>
    </source>
</evidence>